<dbReference type="Gene3D" id="1.20.1250.20">
    <property type="entry name" value="MFS general substrate transporter like domains"/>
    <property type="match status" value="2"/>
</dbReference>
<evidence type="ECO:0000256" key="4">
    <source>
        <dbReference type="ARBA" id="ARBA00022598"/>
    </source>
</evidence>
<keyword evidence="11" id="KW-1133">Transmembrane helix</keyword>
<evidence type="ECO:0000256" key="9">
    <source>
        <dbReference type="ARBA" id="ARBA00047781"/>
    </source>
</evidence>
<reference evidence="13 14" key="1">
    <citation type="journal article" date="2024" name="Commun. Biol.">
        <title>Comparative genomic analysis of thermophilic fungi reveals convergent evolutionary adaptations and gene losses.</title>
        <authorList>
            <person name="Steindorff A.S."/>
            <person name="Aguilar-Pontes M.V."/>
            <person name="Robinson A.J."/>
            <person name="Andreopoulos B."/>
            <person name="LaButti K."/>
            <person name="Kuo A."/>
            <person name="Mondo S."/>
            <person name="Riley R."/>
            <person name="Otillar R."/>
            <person name="Haridas S."/>
            <person name="Lipzen A."/>
            <person name="Grimwood J."/>
            <person name="Schmutz J."/>
            <person name="Clum A."/>
            <person name="Reid I.D."/>
            <person name="Moisan M.C."/>
            <person name="Butler G."/>
            <person name="Nguyen T.T.M."/>
            <person name="Dewar K."/>
            <person name="Conant G."/>
            <person name="Drula E."/>
            <person name="Henrissat B."/>
            <person name="Hansel C."/>
            <person name="Singer S."/>
            <person name="Hutchinson M.I."/>
            <person name="de Vries R.P."/>
            <person name="Natvig D.O."/>
            <person name="Powell A.J."/>
            <person name="Tsang A."/>
            <person name="Grigoriev I.V."/>
        </authorList>
    </citation>
    <scope>NUCLEOTIDE SEQUENCE [LARGE SCALE GENOMIC DNA]</scope>
    <source>
        <strain evidence="13 14">CBS 620.91</strain>
    </source>
</reference>
<feature type="transmembrane region" description="Helical" evidence="11">
    <location>
        <begin position="164"/>
        <end position="187"/>
    </location>
</feature>
<dbReference type="InterPro" id="IPR029062">
    <property type="entry name" value="Class_I_gatase-like"/>
</dbReference>
<feature type="transmembrane region" description="Helical" evidence="11">
    <location>
        <begin position="193"/>
        <end position="211"/>
    </location>
</feature>
<dbReference type="Gene3D" id="3.40.50.880">
    <property type="match status" value="1"/>
</dbReference>
<feature type="transmembrane region" description="Helical" evidence="11">
    <location>
        <begin position="256"/>
        <end position="279"/>
    </location>
</feature>
<dbReference type="Gene3D" id="3.40.50.300">
    <property type="entry name" value="P-loop containing nucleotide triphosphate hydrolases"/>
    <property type="match status" value="1"/>
</dbReference>
<keyword evidence="6 10" id="KW-0067">ATP-binding</keyword>
<dbReference type="NCBIfam" id="NF003792">
    <property type="entry name" value="PRK05380.1"/>
    <property type="match status" value="1"/>
</dbReference>
<keyword evidence="11" id="KW-0472">Membrane</keyword>
<keyword evidence="11" id="KW-0812">Transmembrane</keyword>
<comment type="pathway">
    <text evidence="2 10">Pyrimidine metabolism; CTP biosynthesis via de novo pathway; CTP from UDP: step 2/2.</text>
</comment>
<evidence type="ECO:0000256" key="11">
    <source>
        <dbReference type="SAM" id="Phobius"/>
    </source>
</evidence>
<evidence type="ECO:0000256" key="8">
    <source>
        <dbReference type="ARBA" id="ARBA00022975"/>
    </source>
</evidence>
<dbReference type="PROSITE" id="PS50850">
    <property type="entry name" value="MFS"/>
    <property type="match status" value="1"/>
</dbReference>
<feature type="transmembrane region" description="Helical" evidence="11">
    <location>
        <begin position="390"/>
        <end position="410"/>
    </location>
</feature>
<dbReference type="CDD" id="cd01746">
    <property type="entry name" value="GATase1_CTP_Synthase"/>
    <property type="match status" value="1"/>
</dbReference>
<evidence type="ECO:0000256" key="1">
    <source>
        <dbReference type="ARBA" id="ARBA00004141"/>
    </source>
</evidence>
<evidence type="ECO:0000256" key="10">
    <source>
        <dbReference type="RuleBase" id="RU810713"/>
    </source>
</evidence>
<organism evidence="13 14">
    <name type="scientific">Humicola insolens</name>
    <name type="common">Soft-rot fungus</name>
    <dbReference type="NCBI Taxonomy" id="85995"/>
    <lineage>
        <taxon>Eukaryota</taxon>
        <taxon>Fungi</taxon>
        <taxon>Dikarya</taxon>
        <taxon>Ascomycota</taxon>
        <taxon>Pezizomycotina</taxon>
        <taxon>Sordariomycetes</taxon>
        <taxon>Sordariomycetidae</taxon>
        <taxon>Sordariales</taxon>
        <taxon>Chaetomiaceae</taxon>
        <taxon>Mycothermus</taxon>
    </lineage>
</organism>
<dbReference type="PANTHER" id="PTHR11550:SF0">
    <property type="entry name" value="CTP SYNTHASE-RELATED"/>
    <property type="match status" value="1"/>
</dbReference>
<dbReference type="InterPro" id="IPR017456">
    <property type="entry name" value="CTP_synthase_N"/>
</dbReference>
<keyword evidence="14" id="KW-1185">Reference proteome</keyword>
<sequence>MKHNIVASAGKGNIAEGHRRQPRDYDAATALIMALNEAYDRDQEKVADVPDALDHESARAGTNEETPTNDPVAPYTRREERALLWRQDLTILPLSAFIYFLCYLDRSNIGNARILNASTGNDMQTEIGATQYQFNIALMVFLVAYALFEVPSNMLLKKLRPSRWLAFLMVSWGSITMGLGGVNSFAAAAGVRFLLGAFEAGLFPGLAYYLTFWYRSDERSVRIAFILASATLAGAFGGAIAYAVGHGMNGAAGLSAWRWLFIVEGAPSCVSALLVWFFLPDYPDEALKDARQREVAAARLAVEGSHRSHRTMTWKDAKATLLDGRLYVHYLVYFCVSVPFSSLSLFSPSIVAGLGFEDLHAQLMTVPPYAAAYVMQILVSYSADRNNARGFHSAACALLGAAGFVASALLPPEAHHARYGTLIVSATGSFGCVPPMLGWLTSNVHTTAAVGLAIAINVSIGAGLGQVPGVWIFKAEEREKGYPTGHWVNAAMLLVVVAGTVWLRLMYGRRNRRLIRDGGADARLGKDPRCVAISPGLDVILTAIRLEPSLTWQCEDELDSPEYAITIENATVVPAGGEAGEVEGANPAYATNPTDLPALCAVTVRVESIGDSGSCGGKRSYRFGVFLPEAWDRRLLVVGNGGWAGGVNWLDMAVGVRSGMAALSTDTGHNSTTTNSTWARGNPEAKADWGWRAMHGSTVLGKRLVAAYYAPADQTLARTYYSGCSTGGRQGLKELQLFPDSFDGALIGAPAWWTTHLNTFVTQVGMYNHLPEDGPQRLTPDNLTVLAEEVVRQCDDADGVADGIVSSPEKCEPDLSRLLCPEDDPEAPTDDCLNAAQLETVRKIYSDWYNPNDGNSSSPTFLHPGLTVSSEKGWTSLVNGTEPSPYGLGYGRNFLFDDPDWDWRTFNADVVQVAEELDPGDATADDYAAMARVRARGGKIILYHGMADGLVPTKGTEVFYERTVAALAGGGSVDDFMRLFLVPGMQHCWNTTVDAPWNFGGAFQAGSMGSGVPPVPGFDDAQHNALKALIEWVERGTAVDSIVATVWNESKDSDSGVKRQRPVCAWPKRAVWDGKGDLLKTLGLRVSCIKIDPYVSVDAGLMAPAEHGECFVLTSGGEVDLDLGNYERYLSVRLTSDHNITTGKVYLRVIEKERRGDYLGKTVQIVPHVTDSIKEWIKRVSKIPVDGSSEEPNVCIIELGGTIGDIESMPFIEALTQLRHEAGPEKFMNIHVSYVPTVHGEQKTKPTQHAVKSIRSHGLIPDIVACRCETPLAEPTIAKLALHCQVQADQVLVVRDMPTIYHVPLLLKQQKLISQLQAKLALDKLNITPEMAAQGEALWNHWESIVTPTYQEELKIALIGKYVKCHDAYISVVKALEHSAMRIRRKLTLMWVDSEDLEPNAKGGPAQAKYHKAWHDVSTASGIIVPGGFGHRGTEGMMLVSKWARENGIPFLGVCLGFQVAAIQFARDMCGMPEATSEEFDSNAKDRVVVYMPELDRNNMGGTMRLGLRKTIFQEGTEWSKARSLYGGVEVIEERHRHRYEINPDLVPQLEKAGLHFVGKDETGQRMEIFELKDHPFFVGTQFHAEYQSQVVNPSRPYLGFVAASAGCLPDVINQKPVEPFKTVTLLNGTTHHH</sequence>
<keyword evidence="8 10" id="KW-0665">Pyrimidine biosynthesis</keyword>
<proteinExistence type="inferred from homology"/>
<feature type="domain" description="Major facilitator superfamily (MFS) profile" evidence="12">
    <location>
        <begin position="91"/>
        <end position="511"/>
    </location>
</feature>
<dbReference type="Proteomes" id="UP001583172">
    <property type="component" value="Unassembled WGS sequence"/>
</dbReference>
<evidence type="ECO:0000256" key="7">
    <source>
        <dbReference type="ARBA" id="ARBA00022962"/>
    </source>
</evidence>
<dbReference type="Pfam" id="PF07690">
    <property type="entry name" value="MFS_1"/>
    <property type="match status" value="1"/>
</dbReference>
<feature type="transmembrane region" description="Helical" evidence="11">
    <location>
        <begin position="422"/>
        <end position="440"/>
    </location>
</feature>
<feature type="transmembrane region" description="Helical" evidence="11">
    <location>
        <begin position="223"/>
        <end position="244"/>
    </location>
</feature>
<dbReference type="SUPFAM" id="SSF52540">
    <property type="entry name" value="P-loop containing nucleoside triphosphate hydrolases"/>
    <property type="match status" value="1"/>
</dbReference>
<dbReference type="EMBL" id="JAZGSY010000016">
    <property type="protein sequence ID" value="KAL1843456.1"/>
    <property type="molecule type" value="Genomic_DNA"/>
</dbReference>
<feature type="transmembrane region" description="Helical" evidence="11">
    <location>
        <begin position="132"/>
        <end position="152"/>
    </location>
</feature>
<keyword evidence="5 10" id="KW-0547">Nucleotide-binding</keyword>
<evidence type="ECO:0000256" key="3">
    <source>
        <dbReference type="ARBA" id="ARBA00007533"/>
    </source>
</evidence>
<dbReference type="InterPro" id="IPR029058">
    <property type="entry name" value="AB_hydrolase_fold"/>
</dbReference>
<feature type="transmembrane region" description="Helical" evidence="11">
    <location>
        <begin position="327"/>
        <end position="346"/>
    </location>
</feature>
<comment type="caution">
    <text evidence="13">The sequence shown here is derived from an EMBL/GenBank/DDBJ whole genome shotgun (WGS) entry which is preliminary data.</text>
</comment>
<accession>A0ABR3VNQ8</accession>
<dbReference type="SUPFAM" id="SSF103473">
    <property type="entry name" value="MFS general substrate transporter"/>
    <property type="match status" value="1"/>
</dbReference>
<evidence type="ECO:0000256" key="6">
    <source>
        <dbReference type="ARBA" id="ARBA00022840"/>
    </source>
</evidence>
<dbReference type="InterPro" id="IPR017926">
    <property type="entry name" value="GATASE"/>
</dbReference>
<evidence type="ECO:0000313" key="13">
    <source>
        <dbReference type="EMBL" id="KAL1843456.1"/>
    </source>
</evidence>
<dbReference type="InterPro" id="IPR027417">
    <property type="entry name" value="P-loop_NTPase"/>
</dbReference>
<dbReference type="InterPro" id="IPR011701">
    <property type="entry name" value="MFS"/>
</dbReference>
<dbReference type="CDD" id="cd03113">
    <property type="entry name" value="CTPS_N"/>
    <property type="match status" value="1"/>
</dbReference>
<dbReference type="PANTHER" id="PTHR11550">
    <property type="entry name" value="CTP SYNTHASE"/>
    <property type="match status" value="1"/>
</dbReference>
<dbReference type="InterPro" id="IPR020846">
    <property type="entry name" value="MFS_dom"/>
</dbReference>
<feature type="transmembrane region" description="Helical" evidence="11">
    <location>
        <begin position="487"/>
        <end position="507"/>
    </location>
</feature>
<comment type="catalytic activity">
    <reaction evidence="9 10">
        <text>UTP + L-glutamine + ATP + H2O = CTP + L-glutamate + ADP + phosphate + 2 H(+)</text>
        <dbReference type="Rhea" id="RHEA:26426"/>
        <dbReference type="ChEBI" id="CHEBI:15377"/>
        <dbReference type="ChEBI" id="CHEBI:15378"/>
        <dbReference type="ChEBI" id="CHEBI:29985"/>
        <dbReference type="ChEBI" id="CHEBI:30616"/>
        <dbReference type="ChEBI" id="CHEBI:37563"/>
        <dbReference type="ChEBI" id="CHEBI:43474"/>
        <dbReference type="ChEBI" id="CHEBI:46398"/>
        <dbReference type="ChEBI" id="CHEBI:58359"/>
        <dbReference type="ChEBI" id="CHEBI:456216"/>
        <dbReference type="EC" id="6.3.4.2"/>
    </reaction>
</comment>
<feature type="transmembrane region" description="Helical" evidence="11">
    <location>
        <begin position="83"/>
        <end position="101"/>
    </location>
</feature>
<keyword evidence="4 10" id="KW-0436">Ligase</keyword>
<dbReference type="InterPro" id="IPR033828">
    <property type="entry name" value="GATase1_CTP_Synthase"/>
</dbReference>
<evidence type="ECO:0000259" key="12">
    <source>
        <dbReference type="PROSITE" id="PS50850"/>
    </source>
</evidence>
<dbReference type="Pfam" id="PF00117">
    <property type="entry name" value="GATase"/>
    <property type="match status" value="1"/>
</dbReference>
<dbReference type="Pfam" id="PF06418">
    <property type="entry name" value="CTP_synth_N"/>
    <property type="match status" value="1"/>
</dbReference>
<dbReference type="EC" id="6.3.4.2" evidence="10"/>
<dbReference type="SUPFAM" id="SSF53474">
    <property type="entry name" value="alpha/beta-Hydrolases"/>
    <property type="match status" value="1"/>
</dbReference>
<dbReference type="SUPFAM" id="SSF52317">
    <property type="entry name" value="Class I glutamine amidotransferase-like"/>
    <property type="match status" value="1"/>
</dbReference>
<gene>
    <name evidence="13" type="ORF">VTJ49DRAFT_1566</name>
</gene>
<comment type="subcellular location">
    <subcellularLocation>
        <location evidence="1">Membrane</location>
        <topology evidence="1">Multi-pass membrane protein</topology>
    </subcellularLocation>
</comment>
<protein>
    <recommendedName>
        <fullName evidence="10">CTP synthase</fullName>
        <ecNumber evidence="10">6.3.4.2</ecNumber>
    </recommendedName>
    <alternativeName>
        <fullName evidence="10">UTP--ammonia ligase</fullName>
    </alternativeName>
</protein>
<evidence type="ECO:0000313" key="14">
    <source>
        <dbReference type="Proteomes" id="UP001583172"/>
    </source>
</evidence>
<evidence type="ECO:0000256" key="5">
    <source>
        <dbReference type="ARBA" id="ARBA00022741"/>
    </source>
</evidence>
<dbReference type="InterPro" id="IPR004468">
    <property type="entry name" value="CTP_synthase"/>
</dbReference>
<dbReference type="NCBIfam" id="TIGR00337">
    <property type="entry name" value="PyrG"/>
    <property type="match status" value="1"/>
</dbReference>
<feature type="transmembrane region" description="Helical" evidence="11">
    <location>
        <begin position="447"/>
        <end position="467"/>
    </location>
</feature>
<name>A0ABR3VNQ8_HUMIN</name>
<keyword evidence="7 10" id="KW-0315">Glutamine amidotransferase</keyword>
<comment type="similarity">
    <text evidence="3 10">Belongs to the CTP synthase family.</text>
</comment>
<evidence type="ECO:0000256" key="2">
    <source>
        <dbReference type="ARBA" id="ARBA00005171"/>
    </source>
</evidence>
<comment type="function">
    <text evidence="10">Catalyzes the ATP-dependent amination of UTP to CTP with either L-glutamine or ammonia as the source of nitrogen.</text>
</comment>
<dbReference type="InterPro" id="IPR036259">
    <property type="entry name" value="MFS_trans_sf"/>
</dbReference>
<dbReference type="PROSITE" id="PS51273">
    <property type="entry name" value="GATASE_TYPE_1"/>
    <property type="match status" value="1"/>
</dbReference>